<evidence type="ECO:0000256" key="1">
    <source>
        <dbReference type="SAM" id="Phobius"/>
    </source>
</evidence>
<dbReference type="EMBL" id="VSSQ01064961">
    <property type="protein sequence ID" value="MPN17764.1"/>
    <property type="molecule type" value="Genomic_DNA"/>
</dbReference>
<sequence length="97" mass="10806">MSVVSLFLSNSCLLSSSASLFIDNRSSLTSLILLLYSKVFLYFPSPITFAILDTFSIGFDIDLDINIDIIIVVPIDIALIISINLFMIFKNFISFSI</sequence>
<gene>
    <name evidence="2" type="ORF">SDC9_165119</name>
</gene>
<comment type="caution">
    <text evidence="2">The sequence shown here is derived from an EMBL/GenBank/DDBJ whole genome shotgun (WGS) entry which is preliminary data.</text>
</comment>
<keyword evidence="1" id="KW-1133">Transmembrane helix</keyword>
<proteinExistence type="predicted"/>
<reference evidence="2" key="1">
    <citation type="submission" date="2019-08" db="EMBL/GenBank/DDBJ databases">
        <authorList>
            <person name="Kucharzyk K."/>
            <person name="Murdoch R.W."/>
            <person name="Higgins S."/>
            <person name="Loffler F."/>
        </authorList>
    </citation>
    <scope>NUCLEOTIDE SEQUENCE</scope>
</reference>
<protein>
    <submittedName>
        <fullName evidence="2">Uncharacterized protein</fullName>
    </submittedName>
</protein>
<name>A0A645G0V8_9ZZZZ</name>
<organism evidence="2">
    <name type="scientific">bioreactor metagenome</name>
    <dbReference type="NCBI Taxonomy" id="1076179"/>
    <lineage>
        <taxon>unclassified sequences</taxon>
        <taxon>metagenomes</taxon>
        <taxon>ecological metagenomes</taxon>
    </lineage>
</organism>
<keyword evidence="1" id="KW-0812">Transmembrane</keyword>
<accession>A0A645G0V8</accession>
<keyword evidence="1" id="KW-0472">Membrane</keyword>
<feature type="transmembrane region" description="Helical" evidence="1">
    <location>
        <begin position="67"/>
        <end position="89"/>
    </location>
</feature>
<feature type="transmembrane region" description="Helical" evidence="1">
    <location>
        <begin position="28"/>
        <end position="55"/>
    </location>
</feature>
<dbReference type="AlphaFoldDB" id="A0A645G0V8"/>
<evidence type="ECO:0000313" key="2">
    <source>
        <dbReference type="EMBL" id="MPN17764.1"/>
    </source>
</evidence>